<accession>A0A699TSN9</accession>
<dbReference type="EMBL" id="BKCJ011263545">
    <property type="protein sequence ID" value="GFD12116.1"/>
    <property type="molecule type" value="Genomic_DNA"/>
</dbReference>
<dbReference type="PANTHER" id="PTHR14490">
    <property type="entry name" value="ZINC FINGER, ZZ TYPE"/>
    <property type="match status" value="1"/>
</dbReference>
<dbReference type="AlphaFoldDB" id="A0A699TSN9"/>
<dbReference type="GO" id="GO:0030686">
    <property type="term" value="C:90S preribosome"/>
    <property type="evidence" value="ECO:0007669"/>
    <property type="project" value="TreeGrafter"/>
</dbReference>
<feature type="non-terminal residue" evidence="1">
    <location>
        <position position="1"/>
    </location>
</feature>
<organism evidence="1">
    <name type="scientific">Tanacetum cinerariifolium</name>
    <name type="common">Dalmatian daisy</name>
    <name type="synonym">Chrysanthemum cinerariifolium</name>
    <dbReference type="NCBI Taxonomy" id="118510"/>
    <lineage>
        <taxon>Eukaryota</taxon>
        <taxon>Viridiplantae</taxon>
        <taxon>Streptophyta</taxon>
        <taxon>Embryophyta</taxon>
        <taxon>Tracheophyta</taxon>
        <taxon>Spermatophyta</taxon>
        <taxon>Magnoliopsida</taxon>
        <taxon>eudicotyledons</taxon>
        <taxon>Gunneridae</taxon>
        <taxon>Pentapetalae</taxon>
        <taxon>asterids</taxon>
        <taxon>campanulids</taxon>
        <taxon>Asterales</taxon>
        <taxon>Asteraceae</taxon>
        <taxon>Asteroideae</taxon>
        <taxon>Anthemideae</taxon>
        <taxon>Anthemidinae</taxon>
        <taxon>Tanacetum</taxon>
    </lineage>
</organism>
<comment type="caution">
    <text evidence="1">The sequence shown here is derived from an EMBL/GenBank/DDBJ whole genome shotgun (WGS) entry which is preliminary data.</text>
</comment>
<dbReference type="InterPro" id="IPR018034">
    <property type="entry name" value="Kri1"/>
</dbReference>
<dbReference type="GO" id="GO:0000447">
    <property type="term" value="P:endonucleolytic cleavage in ITS1 to separate SSU-rRNA from 5.8S rRNA and LSU-rRNA from tricistronic rRNA transcript (SSU-rRNA, 5.8S rRNA, LSU-rRNA)"/>
    <property type="evidence" value="ECO:0007669"/>
    <property type="project" value="TreeGrafter"/>
</dbReference>
<name>A0A699TSN9_TANCI</name>
<reference evidence="1" key="1">
    <citation type="journal article" date="2019" name="Sci. Rep.">
        <title>Draft genome of Tanacetum cinerariifolium, the natural source of mosquito coil.</title>
        <authorList>
            <person name="Yamashiro T."/>
            <person name="Shiraishi A."/>
            <person name="Satake H."/>
            <person name="Nakayama K."/>
        </authorList>
    </citation>
    <scope>NUCLEOTIDE SEQUENCE</scope>
</reference>
<gene>
    <name evidence="1" type="ORF">Tci_884085</name>
</gene>
<dbReference type="PANTHER" id="PTHR14490:SF5">
    <property type="entry name" value="PROTEIN KRI1 HOMOLOG"/>
    <property type="match status" value="1"/>
</dbReference>
<dbReference type="GO" id="GO:0005730">
    <property type="term" value="C:nucleolus"/>
    <property type="evidence" value="ECO:0007669"/>
    <property type="project" value="TreeGrafter"/>
</dbReference>
<protein>
    <submittedName>
        <fullName evidence="1">Uncharacterized protein</fullName>
    </submittedName>
</protein>
<evidence type="ECO:0000313" key="1">
    <source>
        <dbReference type="EMBL" id="GFD12116.1"/>
    </source>
</evidence>
<proteinExistence type="predicted"/>
<sequence length="170" mass="20197">QHTHTTAVHHRMRSTRRRGPPPGYIIFDGEIYLESSDEDNSDTVDADVNDVELFDMLLKVRNRDPSLKTSQEVTSLVDKYNNLDDDIDIKDDVENKKKLDEYFKYDDKLSENNKCFLKEFFRKKMWICKEDEGLDDIDLLLVDEIDMLRQECYEAAYSLRYEEYGEEKMS</sequence>